<dbReference type="EMBL" id="BAABFF010000001">
    <property type="protein sequence ID" value="GAA4566268.1"/>
    <property type="molecule type" value="Genomic_DNA"/>
</dbReference>
<keyword evidence="3" id="KW-1185">Reference proteome</keyword>
<dbReference type="Proteomes" id="UP001500691">
    <property type="component" value="Unassembled WGS sequence"/>
</dbReference>
<evidence type="ECO:0000313" key="2">
    <source>
        <dbReference type="EMBL" id="GAA4566268.1"/>
    </source>
</evidence>
<reference evidence="3" key="1">
    <citation type="journal article" date="2019" name="Int. J. Syst. Evol. Microbiol.">
        <title>The Global Catalogue of Microorganisms (GCM) 10K type strain sequencing project: providing services to taxonomists for standard genome sequencing and annotation.</title>
        <authorList>
            <consortium name="The Broad Institute Genomics Platform"/>
            <consortium name="The Broad Institute Genome Sequencing Center for Infectious Disease"/>
            <person name="Wu L."/>
            <person name="Ma J."/>
        </authorList>
    </citation>
    <scope>NUCLEOTIDE SEQUENCE [LARGE SCALE GENOMIC DNA]</scope>
    <source>
        <strain evidence="3">JCM 13278</strain>
    </source>
</reference>
<accession>A0ABP8SDK9</accession>
<feature type="region of interest" description="Disordered" evidence="1">
    <location>
        <begin position="1"/>
        <end position="74"/>
    </location>
</feature>
<gene>
    <name evidence="2" type="ORF">GCM10023100_12290</name>
</gene>
<sequence>MVRTGRRVTRGGGRQGGRAHEGGGQDTGGGQSADRGENGHEVPLHKGVVRIRRPVGRTPTPCGPHPGRHGGRAGVITDIRDFCNSRL</sequence>
<evidence type="ECO:0000256" key="1">
    <source>
        <dbReference type="SAM" id="MobiDB-lite"/>
    </source>
</evidence>
<evidence type="ECO:0000313" key="3">
    <source>
        <dbReference type="Proteomes" id="UP001500691"/>
    </source>
</evidence>
<comment type="caution">
    <text evidence="2">The sequence shown here is derived from an EMBL/GenBank/DDBJ whole genome shotgun (WGS) entry which is preliminary data.</text>
</comment>
<feature type="compositionally biased region" description="Basic and acidic residues" evidence="1">
    <location>
        <begin position="34"/>
        <end position="44"/>
    </location>
</feature>
<protein>
    <submittedName>
        <fullName evidence="2">Uncharacterized protein</fullName>
    </submittedName>
</protein>
<proteinExistence type="predicted"/>
<name>A0ABP8SDK9_9ACTN</name>
<organism evidence="2 3">
    <name type="scientific">Actinocorallia cavernae</name>
    <dbReference type="NCBI Taxonomy" id="328075"/>
    <lineage>
        <taxon>Bacteria</taxon>
        <taxon>Bacillati</taxon>
        <taxon>Actinomycetota</taxon>
        <taxon>Actinomycetes</taxon>
        <taxon>Streptosporangiales</taxon>
        <taxon>Thermomonosporaceae</taxon>
        <taxon>Actinocorallia</taxon>
    </lineage>
</organism>